<organism evidence="1 2">
    <name type="scientific">Catenovulum sediminis</name>
    <dbReference type="NCBI Taxonomy" id="1740262"/>
    <lineage>
        <taxon>Bacteria</taxon>
        <taxon>Pseudomonadati</taxon>
        <taxon>Pseudomonadota</taxon>
        <taxon>Gammaproteobacteria</taxon>
        <taxon>Alteromonadales</taxon>
        <taxon>Alteromonadaceae</taxon>
        <taxon>Catenovulum</taxon>
    </lineage>
</organism>
<name>A0ABV1RD40_9ALTE</name>
<proteinExistence type="predicted"/>
<dbReference type="EMBL" id="JBELOE010000076">
    <property type="protein sequence ID" value="MER2490853.1"/>
    <property type="molecule type" value="Genomic_DNA"/>
</dbReference>
<evidence type="ECO:0008006" key="3">
    <source>
        <dbReference type="Google" id="ProtNLM"/>
    </source>
</evidence>
<gene>
    <name evidence="1" type="ORF">ABS311_03025</name>
</gene>
<sequence>MVMHSNALNNYLFVLGFFTLCTLCNHSSASSARFSEAHESSAGKFSINNSGFAEFAYNNHQLNDKRGELNVYLDGAQVDASICAEVFFDSTLDETSKDWCELFLAIELNHNLTVTAGRQTLEWGKSEFFYVNDFVAKDWYSFFAGRSEADIPATIDAVVLAWNSWHSLGTATGKHPVSIELAWIPASDANLSQENEYMLQIKGQQKNWDWAAFAYKGGQKTSLFRAFETVEQILPIQAYGLSLGWNFQSTHVFFEFNQQILPAETNQSASLGLRQSVAAGKAMFTTQIYMSNEADNNRSWLGLVYRELALPSAFTFSAVLFKSLNTDDLFVKLEGRFDFNAHWRIEAGSHIFNQFVAAQAVGIDENPLYWLRLGYHF</sequence>
<accession>A0ABV1RD40</accession>
<comment type="caution">
    <text evidence="1">The sequence shown here is derived from an EMBL/GenBank/DDBJ whole genome shotgun (WGS) entry which is preliminary data.</text>
</comment>
<dbReference type="RefSeq" id="WP_143871481.1">
    <property type="nucleotide sequence ID" value="NZ_CP041660.1"/>
</dbReference>
<evidence type="ECO:0000313" key="1">
    <source>
        <dbReference type="EMBL" id="MER2490853.1"/>
    </source>
</evidence>
<protein>
    <recommendedName>
        <fullName evidence="3">Porin</fullName>
    </recommendedName>
</protein>
<reference evidence="1 2" key="1">
    <citation type="submission" date="2024-06" db="EMBL/GenBank/DDBJ databases">
        <authorList>
            <person name="Chen R.Y."/>
        </authorList>
    </citation>
    <scope>NUCLEOTIDE SEQUENCE [LARGE SCALE GENOMIC DNA]</scope>
    <source>
        <strain evidence="1 2">D2</strain>
    </source>
</reference>
<keyword evidence="2" id="KW-1185">Reference proteome</keyword>
<evidence type="ECO:0000313" key="2">
    <source>
        <dbReference type="Proteomes" id="UP001467690"/>
    </source>
</evidence>
<dbReference type="Proteomes" id="UP001467690">
    <property type="component" value="Unassembled WGS sequence"/>
</dbReference>